<reference evidence="3 4" key="1">
    <citation type="submission" date="2019-12" db="EMBL/GenBank/DDBJ databases">
        <authorList>
            <person name="Li M."/>
        </authorList>
    </citation>
    <scope>NUCLEOTIDE SEQUENCE [LARGE SCALE GENOMIC DNA]</scope>
    <source>
        <strain evidence="3 4">GBMRC 2046</strain>
    </source>
</reference>
<evidence type="ECO:0000313" key="3">
    <source>
        <dbReference type="EMBL" id="MXN65129.1"/>
    </source>
</evidence>
<accession>A0A7X3S7V7</accession>
<keyword evidence="4" id="KW-1185">Reference proteome</keyword>
<feature type="active site" description="Proton donor/acceptor" evidence="1">
    <location>
        <position position="141"/>
    </location>
</feature>
<dbReference type="PANTHER" id="PTHR38589:SF1">
    <property type="entry name" value="BLR0621 PROTEIN"/>
    <property type="match status" value="1"/>
</dbReference>
<keyword evidence="1" id="KW-0961">Cell wall biogenesis/degradation</keyword>
<protein>
    <submittedName>
        <fullName evidence="3">L,D-transpeptidase family protein</fullName>
    </submittedName>
</protein>
<organism evidence="3 4">
    <name type="scientific">Stappia sediminis</name>
    <dbReference type="NCBI Taxonomy" id="2692190"/>
    <lineage>
        <taxon>Bacteria</taxon>
        <taxon>Pseudomonadati</taxon>
        <taxon>Pseudomonadota</taxon>
        <taxon>Alphaproteobacteria</taxon>
        <taxon>Hyphomicrobiales</taxon>
        <taxon>Stappiaceae</taxon>
        <taxon>Stappia</taxon>
    </lineage>
</organism>
<dbReference type="GO" id="GO:0009252">
    <property type="term" value="P:peptidoglycan biosynthetic process"/>
    <property type="evidence" value="ECO:0007669"/>
    <property type="project" value="UniProtKB-KW"/>
</dbReference>
<proteinExistence type="predicted"/>
<evidence type="ECO:0000259" key="2">
    <source>
        <dbReference type="PROSITE" id="PS52029"/>
    </source>
</evidence>
<sequence length="177" mass="19421">MKDGKTAEVLAVRARPGAPQRGTLSLESITVPCALGKSGLAIRKREGDGKTPVGCFELLSAYYRADRLRRPTTRLPVSEITPDLGWCDDPSHPRYNRPVELPFPASHEKMWREDGLYDVVVVLDHNLRPAVPGLGSAIFFHCARPDYSPTEGCVAVSRSDMLKILLHCGPGTIMAIE</sequence>
<comment type="caution">
    <text evidence="3">The sequence shown here is derived from an EMBL/GenBank/DDBJ whole genome shotgun (WGS) entry which is preliminary data.</text>
</comment>
<dbReference type="GO" id="GO:0016740">
    <property type="term" value="F:transferase activity"/>
    <property type="evidence" value="ECO:0007669"/>
    <property type="project" value="InterPro"/>
</dbReference>
<dbReference type="AlphaFoldDB" id="A0A7X3S7V7"/>
<keyword evidence="1" id="KW-0573">Peptidoglycan synthesis</keyword>
<dbReference type="GO" id="GO:0071555">
    <property type="term" value="P:cell wall organization"/>
    <property type="evidence" value="ECO:0007669"/>
    <property type="project" value="UniProtKB-UniRule"/>
</dbReference>
<evidence type="ECO:0000313" key="4">
    <source>
        <dbReference type="Proteomes" id="UP000433101"/>
    </source>
</evidence>
<dbReference type="Proteomes" id="UP000433101">
    <property type="component" value="Unassembled WGS sequence"/>
</dbReference>
<dbReference type="PROSITE" id="PS52029">
    <property type="entry name" value="LD_TPASE"/>
    <property type="match status" value="1"/>
</dbReference>
<dbReference type="InterPro" id="IPR005490">
    <property type="entry name" value="LD_TPept_cat_dom"/>
</dbReference>
<feature type="active site" description="Nucleophile" evidence="1">
    <location>
        <position position="153"/>
    </location>
</feature>
<keyword evidence="1" id="KW-0133">Cell shape</keyword>
<feature type="domain" description="L,D-TPase catalytic" evidence="2">
    <location>
        <begin position="1"/>
        <end position="177"/>
    </location>
</feature>
<dbReference type="RefSeq" id="WP_160775343.1">
    <property type="nucleotide sequence ID" value="NZ_WUMV01000003.1"/>
</dbReference>
<dbReference type="GO" id="GO:0008360">
    <property type="term" value="P:regulation of cell shape"/>
    <property type="evidence" value="ECO:0007669"/>
    <property type="project" value="UniProtKB-UniRule"/>
</dbReference>
<evidence type="ECO:0000256" key="1">
    <source>
        <dbReference type="PROSITE-ProRule" id="PRU01373"/>
    </source>
</evidence>
<name>A0A7X3S7V7_9HYPH</name>
<dbReference type="EMBL" id="WUMV01000003">
    <property type="protein sequence ID" value="MXN65129.1"/>
    <property type="molecule type" value="Genomic_DNA"/>
</dbReference>
<gene>
    <name evidence="3" type="ORF">GR183_09435</name>
</gene>
<dbReference type="Pfam" id="PF03734">
    <property type="entry name" value="YkuD"/>
    <property type="match status" value="1"/>
</dbReference>
<dbReference type="CDD" id="cd16913">
    <property type="entry name" value="YkuD_like"/>
    <property type="match status" value="1"/>
</dbReference>
<dbReference type="PANTHER" id="PTHR38589">
    <property type="entry name" value="BLR0621 PROTEIN"/>
    <property type="match status" value="1"/>
</dbReference>
<comment type="pathway">
    <text evidence="1">Cell wall biogenesis; peptidoglycan biosynthesis.</text>
</comment>